<feature type="transmembrane region" description="Helical" evidence="8">
    <location>
        <begin position="301"/>
        <end position="322"/>
    </location>
</feature>
<evidence type="ECO:0000313" key="10">
    <source>
        <dbReference type="EMBL" id="MBB5871784.1"/>
    </source>
</evidence>
<feature type="transmembrane region" description="Helical" evidence="8">
    <location>
        <begin position="276"/>
        <end position="294"/>
    </location>
</feature>
<feature type="transmembrane region" description="Helical" evidence="8">
    <location>
        <begin position="126"/>
        <end position="148"/>
    </location>
</feature>
<keyword evidence="4 10" id="KW-0808">Transferase</keyword>
<feature type="transmembrane region" description="Helical" evidence="8">
    <location>
        <begin position="222"/>
        <end position="240"/>
    </location>
</feature>
<comment type="caution">
    <text evidence="10">The sequence shown here is derived from an EMBL/GenBank/DDBJ whole genome shotgun (WGS) entry which is preliminary data.</text>
</comment>
<dbReference type="EC" id="2.4.1.-" evidence="10"/>
<keyword evidence="5 8" id="KW-0812">Transmembrane</keyword>
<evidence type="ECO:0000256" key="6">
    <source>
        <dbReference type="ARBA" id="ARBA00022989"/>
    </source>
</evidence>
<dbReference type="GO" id="GO:0016763">
    <property type="term" value="F:pentosyltransferase activity"/>
    <property type="evidence" value="ECO:0007669"/>
    <property type="project" value="TreeGrafter"/>
</dbReference>
<evidence type="ECO:0000313" key="11">
    <source>
        <dbReference type="Proteomes" id="UP000587527"/>
    </source>
</evidence>
<evidence type="ECO:0000256" key="1">
    <source>
        <dbReference type="ARBA" id="ARBA00004651"/>
    </source>
</evidence>
<dbReference type="RefSeq" id="WP_184840068.1">
    <property type="nucleotide sequence ID" value="NZ_JACHMN010000002.1"/>
</dbReference>
<dbReference type="PANTHER" id="PTHR33908">
    <property type="entry name" value="MANNOSYLTRANSFERASE YKCB-RELATED"/>
    <property type="match status" value="1"/>
</dbReference>
<feature type="transmembrane region" description="Helical" evidence="8">
    <location>
        <begin position="359"/>
        <end position="377"/>
    </location>
</feature>
<keyword evidence="6 8" id="KW-1133">Transmembrane helix</keyword>
<evidence type="ECO:0000256" key="2">
    <source>
        <dbReference type="ARBA" id="ARBA00022475"/>
    </source>
</evidence>
<dbReference type="GO" id="GO:0009103">
    <property type="term" value="P:lipopolysaccharide biosynthetic process"/>
    <property type="evidence" value="ECO:0007669"/>
    <property type="project" value="UniProtKB-ARBA"/>
</dbReference>
<keyword evidence="7 8" id="KW-0472">Membrane</keyword>
<evidence type="ECO:0000256" key="8">
    <source>
        <dbReference type="SAM" id="Phobius"/>
    </source>
</evidence>
<dbReference type="GO" id="GO:0010041">
    <property type="term" value="P:response to iron(III) ion"/>
    <property type="evidence" value="ECO:0007669"/>
    <property type="project" value="TreeGrafter"/>
</dbReference>
<dbReference type="EMBL" id="JACHMN010000002">
    <property type="protein sequence ID" value="MBB5871784.1"/>
    <property type="molecule type" value="Genomic_DNA"/>
</dbReference>
<name>A0A841BUA7_9ACTN</name>
<evidence type="ECO:0000256" key="4">
    <source>
        <dbReference type="ARBA" id="ARBA00022679"/>
    </source>
</evidence>
<accession>A0A841BUA7</accession>
<keyword evidence="2" id="KW-1003">Cell membrane</keyword>
<reference evidence="10 11" key="1">
    <citation type="submission" date="2020-08" db="EMBL/GenBank/DDBJ databases">
        <title>Sequencing the genomes of 1000 actinobacteria strains.</title>
        <authorList>
            <person name="Klenk H.-P."/>
        </authorList>
    </citation>
    <scope>NUCLEOTIDE SEQUENCE [LARGE SCALE GENOMIC DNA]</scope>
    <source>
        <strain evidence="10 11">DSM 45362</strain>
    </source>
</reference>
<proteinExistence type="predicted"/>
<dbReference type="PANTHER" id="PTHR33908:SF3">
    <property type="entry name" value="UNDECAPRENYL PHOSPHATE-ALPHA-4-AMINO-4-DEOXY-L-ARABINOSE ARABINOSYL TRANSFERASE"/>
    <property type="match status" value="1"/>
</dbReference>
<evidence type="ECO:0000256" key="7">
    <source>
        <dbReference type="ARBA" id="ARBA00023136"/>
    </source>
</evidence>
<feature type="domain" description="Glycosyltransferase RgtA/B/C/D-like" evidence="9">
    <location>
        <begin position="89"/>
        <end position="238"/>
    </location>
</feature>
<feature type="transmembrane region" description="Helical" evidence="8">
    <location>
        <begin position="185"/>
        <end position="210"/>
    </location>
</feature>
<organism evidence="10 11">
    <name type="scientific">Allocatelliglobosispora scoriae</name>
    <dbReference type="NCBI Taxonomy" id="643052"/>
    <lineage>
        <taxon>Bacteria</taxon>
        <taxon>Bacillati</taxon>
        <taxon>Actinomycetota</taxon>
        <taxon>Actinomycetes</taxon>
        <taxon>Micromonosporales</taxon>
        <taxon>Micromonosporaceae</taxon>
        <taxon>Allocatelliglobosispora</taxon>
    </lineage>
</organism>
<evidence type="ECO:0000259" key="9">
    <source>
        <dbReference type="Pfam" id="PF13231"/>
    </source>
</evidence>
<gene>
    <name evidence="10" type="ORF">F4553_005163</name>
</gene>
<dbReference type="InterPro" id="IPR050297">
    <property type="entry name" value="LipidA_mod_glycosyltrf_83"/>
</dbReference>
<keyword evidence="3 10" id="KW-0328">Glycosyltransferase</keyword>
<keyword evidence="11" id="KW-1185">Reference proteome</keyword>
<dbReference type="Proteomes" id="UP000587527">
    <property type="component" value="Unassembled WGS sequence"/>
</dbReference>
<protein>
    <submittedName>
        <fullName evidence="10">Mannosyltransferase</fullName>
        <ecNumber evidence="10">2.4.1.-</ecNumber>
    </submittedName>
</protein>
<evidence type="ECO:0000256" key="5">
    <source>
        <dbReference type="ARBA" id="ARBA00022692"/>
    </source>
</evidence>
<sequence>MAISTAPPSFESVASGRRPGAVRLRAIAERFAPSLIPAFLMAAIGRYHLGNSTIGWDEFATVDASRRTPGQILELAGNIDGVIAPYYLVMHVWTSFFGYSEVALRLPSVITMAIGVGLAGELGRHLFGPAVGLLTGLILCAVPSLSVFAQEARSYGFAFCFAVLATLLCFRAAEKPTVARWACYGVALAAAGLSHLFTLTILAGHAVVVVARPDNRLAIRRWLIASGVAVLVCAPLIWLGTQQRGGQLAWIAPLTEDTVLNAPAGIFGLRGSIPNATTRTVGIAFIIIGLAIAVRGRDRRIVAGLIAVAVAPPVILIAASLIDPVWVPRYSLITVVPLAMLAAATVLGTRVNRWSALRAALVLSVLASFAIALVPVLRIPGAHQGGDYRALARAIADRNLTDDVIIYPQNNGWALRGAVDYYVDPARRPADPLLKETALSRGTLAAAEYPLAERLGTPQHVWYLRALNATSDPFTSETRLNALMLGYRPVQVWHSEWLYLILFEKN</sequence>
<feature type="transmembrane region" description="Helical" evidence="8">
    <location>
        <begin position="328"/>
        <end position="347"/>
    </location>
</feature>
<dbReference type="Pfam" id="PF13231">
    <property type="entry name" value="PMT_2"/>
    <property type="match status" value="1"/>
</dbReference>
<dbReference type="GO" id="GO:0005886">
    <property type="term" value="C:plasma membrane"/>
    <property type="evidence" value="ECO:0007669"/>
    <property type="project" value="UniProtKB-SubCell"/>
</dbReference>
<feature type="transmembrane region" description="Helical" evidence="8">
    <location>
        <begin position="155"/>
        <end position="173"/>
    </location>
</feature>
<dbReference type="AlphaFoldDB" id="A0A841BUA7"/>
<evidence type="ECO:0000256" key="3">
    <source>
        <dbReference type="ARBA" id="ARBA00022676"/>
    </source>
</evidence>
<dbReference type="InterPro" id="IPR038731">
    <property type="entry name" value="RgtA/B/C-like"/>
</dbReference>
<comment type="subcellular location">
    <subcellularLocation>
        <location evidence="1">Cell membrane</location>
        <topology evidence="1">Multi-pass membrane protein</topology>
    </subcellularLocation>
</comment>